<dbReference type="Proteomes" id="UP000249390">
    <property type="component" value="Unassembled WGS sequence"/>
</dbReference>
<dbReference type="InterPro" id="IPR013187">
    <property type="entry name" value="F-box-assoc_dom_typ3"/>
</dbReference>
<reference evidence="2 3" key="1">
    <citation type="submission" date="2018-06" db="EMBL/GenBank/DDBJ databases">
        <title>The Genome of Cuscuta australis (Dodder) Provides Insight into the Evolution of Plant Parasitism.</title>
        <authorList>
            <person name="Liu H."/>
        </authorList>
    </citation>
    <scope>NUCLEOTIDE SEQUENCE [LARGE SCALE GENOMIC DNA]</scope>
    <source>
        <strain evidence="3">cv. Yunnan</strain>
        <tissue evidence="2">Vines</tissue>
    </source>
</reference>
<dbReference type="NCBIfam" id="TIGR01640">
    <property type="entry name" value="F_box_assoc_1"/>
    <property type="match status" value="1"/>
</dbReference>
<protein>
    <recommendedName>
        <fullName evidence="1">F-box domain-containing protein</fullName>
    </recommendedName>
</protein>
<comment type="caution">
    <text evidence="2">The sequence shown here is derived from an EMBL/GenBank/DDBJ whole genome shotgun (WGS) entry which is preliminary data.</text>
</comment>
<evidence type="ECO:0000313" key="3">
    <source>
        <dbReference type="Proteomes" id="UP000249390"/>
    </source>
</evidence>
<dbReference type="Gene3D" id="1.20.1280.50">
    <property type="match status" value="1"/>
</dbReference>
<keyword evidence="3" id="KW-1185">Reference proteome</keyword>
<feature type="domain" description="F-box" evidence="1">
    <location>
        <begin position="53"/>
        <end position="94"/>
    </location>
</feature>
<dbReference type="InterPro" id="IPR050796">
    <property type="entry name" value="SCF_F-box_component"/>
</dbReference>
<dbReference type="PANTHER" id="PTHR31672">
    <property type="entry name" value="BNACNNG10540D PROTEIN"/>
    <property type="match status" value="1"/>
</dbReference>
<dbReference type="InterPro" id="IPR001810">
    <property type="entry name" value="F-box_dom"/>
</dbReference>
<dbReference type="Pfam" id="PF00646">
    <property type="entry name" value="F-box"/>
    <property type="match status" value="1"/>
</dbReference>
<name>A0A328D6R3_9ASTE</name>
<accession>A0A328D6R3</accession>
<sequence length="401" mass="46258">MPPSKPIYFGANKEKRKFGKIEITNGFDCNDGNKFVMPCNTRRTRRRIRSSYIPDEVVFEILRRLRADILHNVMRYVCRAWHNIICSPTFRFSHLENSTPGFLLQRFGTQQLVFFLKAGNHNDAPEVTPLDFEFSGYIASSCNGLVLIVSHSHDNSFSYVVNPVLKQQMCLPELPPHRRLVGSCSLAYATASKVHKVTYNDWGGMLVLTLGVDKAWRIIDTSQCALRDNDIVARLSPIVLGGYVYWLNSIFQYIVSFDVENETLKRIPLPRSQSFERRRLTLVALEGALCLIAWRERHYLFEVWLLMDREIGEWTKFPDVSLLSSQARTSIEDVYAQPFKLVPIGWLRGREFLVFRVSQNEPAIMVFDVKLGKVHSTVQESTGFIYFYHTPYLQSLVPLKC</sequence>
<dbReference type="InterPro" id="IPR017451">
    <property type="entry name" value="F-box-assoc_interact_dom"/>
</dbReference>
<dbReference type="EMBL" id="NQVE01000188">
    <property type="protein sequence ID" value="RAL41542.1"/>
    <property type="molecule type" value="Genomic_DNA"/>
</dbReference>
<evidence type="ECO:0000313" key="2">
    <source>
        <dbReference type="EMBL" id="RAL41542.1"/>
    </source>
</evidence>
<dbReference type="SMART" id="SM00256">
    <property type="entry name" value="FBOX"/>
    <property type="match status" value="1"/>
</dbReference>
<dbReference type="PANTHER" id="PTHR31672:SF11">
    <property type="entry name" value="F-BOX PROTEIN CPR1-LIKE ISOFORM X2"/>
    <property type="match status" value="1"/>
</dbReference>
<dbReference type="SUPFAM" id="SSF81383">
    <property type="entry name" value="F-box domain"/>
    <property type="match status" value="1"/>
</dbReference>
<dbReference type="Pfam" id="PF08268">
    <property type="entry name" value="FBA_3"/>
    <property type="match status" value="1"/>
</dbReference>
<dbReference type="InterPro" id="IPR036047">
    <property type="entry name" value="F-box-like_dom_sf"/>
</dbReference>
<organism evidence="2 3">
    <name type="scientific">Cuscuta australis</name>
    <dbReference type="NCBI Taxonomy" id="267555"/>
    <lineage>
        <taxon>Eukaryota</taxon>
        <taxon>Viridiplantae</taxon>
        <taxon>Streptophyta</taxon>
        <taxon>Embryophyta</taxon>
        <taxon>Tracheophyta</taxon>
        <taxon>Spermatophyta</taxon>
        <taxon>Magnoliopsida</taxon>
        <taxon>eudicotyledons</taxon>
        <taxon>Gunneridae</taxon>
        <taxon>Pentapetalae</taxon>
        <taxon>asterids</taxon>
        <taxon>lamiids</taxon>
        <taxon>Solanales</taxon>
        <taxon>Convolvulaceae</taxon>
        <taxon>Cuscuteae</taxon>
        <taxon>Cuscuta</taxon>
        <taxon>Cuscuta subgen. Grammica</taxon>
        <taxon>Cuscuta sect. Cleistogrammica</taxon>
    </lineage>
</organism>
<dbReference type="AlphaFoldDB" id="A0A328D6R3"/>
<gene>
    <name evidence="2" type="ORF">DM860_010336</name>
</gene>
<proteinExistence type="predicted"/>
<evidence type="ECO:0000259" key="1">
    <source>
        <dbReference type="SMART" id="SM00256"/>
    </source>
</evidence>